<proteinExistence type="predicted"/>
<dbReference type="Proteomes" id="UP000250235">
    <property type="component" value="Unassembled WGS sequence"/>
</dbReference>
<evidence type="ECO:0000256" key="2">
    <source>
        <dbReference type="ARBA" id="ARBA00023242"/>
    </source>
</evidence>
<reference evidence="4 5" key="1">
    <citation type="journal article" date="2015" name="Proc. Natl. Acad. Sci. U.S.A.">
        <title>The resurrection genome of Boea hygrometrica: A blueprint for survival of dehydration.</title>
        <authorList>
            <person name="Xiao L."/>
            <person name="Yang G."/>
            <person name="Zhang L."/>
            <person name="Yang X."/>
            <person name="Zhao S."/>
            <person name="Ji Z."/>
            <person name="Zhou Q."/>
            <person name="Hu M."/>
            <person name="Wang Y."/>
            <person name="Chen M."/>
            <person name="Xu Y."/>
            <person name="Jin H."/>
            <person name="Xiao X."/>
            <person name="Hu G."/>
            <person name="Bao F."/>
            <person name="Hu Y."/>
            <person name="Wan P."/>
            <person name="Li L."/>
            <person name="Deng X."/>
            <person name="Kuang T."/>
            <person name="Xiang C."/>
            <person name="Zhu J.K."/>
            <person name="Oliver M.J."/>
            <person name="He Y."/>
        </authorList>
    </citation>
    <scope>NUCLEOTIDE SEQUENCE [LARGE SCALE GENOMIC DNA]</scope>
    <source>
        <strain evidence="5">cv. XS01</strain>
    </source>
</reference>
<keyword evidence="5" id="KW-1185">Reference proteome</keyword>
<feature type="region of interest" description="Disordered" evidence="3">
    <location>
        <begin position="1"/>
        <end position="67"/>
    </location>
</feature>
<dbReference type="GO" id="GO:0005634">
    <property type="term" value="C:nucleus"/>
    <property type="evidence" value="ECO:0007669"/>
    <property type="project" value="UniProtKB-SubCell"/>
</dbReference>
<feature type="compositionally biased region" description="Basic and acidic residues" evidence="3">
    <location>
        <begin position="1"/>
        <end position="10"/>
    </location>
</feature>
<dbReference type="OrthoDB" id="694201at2759"/>
<organism evidence="4 5">
    <name type="scientific">Dorcoceras hygrometricum</name>
    <dbReference type="NCBI Taxonomy" id="472368"/>
    <lineage>
        <taxon>Eukaryota</taxon>
        <taxon>Viridiplantae</taxon>
        <taxon>Streptophyta</taxon>
        <taxon>Embryophyta</taxon>
        <taxon>Tracheophyta</taxon>
        <taxon>Spermatophyta</taxon>
        <taxon>Magnoliopsida</taxon>
        <taxon>eudicotyledons</taxon>
        <taxon>Gunneridae</taxon>
        <taxon>Pentapetalae</taxon>
        <taxon>asterids</taxon>
        <taxon>lamiids</taxon>
        <taxon>Lamiales</taxon>
        <taxon>Gesneriaceae</taxon>
        <taxon>Didymocarpoideae</taxon>
        <taxon>Trichosporeae</taxon>
        <taxon>Loxocarpinae</taxon>
        <taxon>Dorcoceras</taxon>
    </lineage>
</organism>
<evidence type="ECO:0000313" key="4">
    <source>
        <dbReference type="EMBL" id="KZV34678.1"/>
    </source>
</evidence>
<dbReference type="PANTHER" id="PTHR33172">
    <property type="entry name" value="OS08G0516900 PROTEIN"/>
    <property type="match status" value="1"/>
</dbReference>
<protein>
    <recommendedName>
        <fullName evidence="6">Oxidative stress 3</fullName>
    </recommendedName>
</protein>
<evidence type="ECO:0008006" key="6">
    <source>
        <dbReference type="Google" id="ProtNLM"/>
    </source>
</evidence>
<feature type="compositionally biased region" description="Low complexity" evidence="3">
    <location>
        <begin position="137"/>
        <end position="154"/>
    </location>
</feature>
<dbReference type="EMBL" id="KV005018">
    <property type="protein sequence ID" value="KZV34678.1"/>
    <property type="molecule type" value="Genomic_DNA"/>
</dbReference>
<dbReference type="InterPro" id="IPR051992">
    <property type="entry name" value="OxStress_Response_Reg"/>
</dbReference>
<feature type="compositionally biased region" description="Basic and acidic residues" evidence="3">
    <location>
        <begin position="17"/>
        <end position="28"/>
    </location>
</feature>
<feature type="region of interest" description="Disordered" evidence="3">
    <location>
        <begin position="137"/>
        <end position="161"/>
    </location>
</feature>
<gene>
    <name evidence="4" type="ORF">F511_21793</name>
</gene>
<dbReference type="AlphaFoldDB" id="A0A2Z7BRF2"/>
<evidence type="ECO:0000313" key="5">
    <source>
        <dbReference type="Proteomes" id="UP000250235"/>
    </source>
</evidence>
<dbReference type="GO" id="GO:0006950">
    <property type="term" value="P:response to stress"/>
    <property type="evidence" value="ECO:0007669"/>
    <property type="project" value="UniProtKB-ARBA"/>
</dbReference>
<comment type="subcellular location">
    <subcellularLocation>
        <location evidence="1">Nucleus</location>
    </subcellularLocation>
</comment>
<accession>A0A2Z7BRF2</accession>
<sequence length="161" mass="17624">MAEGKIHRFSGDPSFQNRDHIKNIDRDPSTSSIGEDSLSDESESFSSSCDTTDDASSSNSSRSTSYDFSELMAQLPVKKGLSKFYEGKSESFTSLSRVTSVEDMAKKTATPYTRKLKASKSCATGLNLYKPYTLFRPTISKKSTEPSPSSTGTSRNKQRAA</sequence>
<evidence type="ECO:0000256" key="1">
    <source>
        <dbReference type="ARBA" id="ARBA00004123"/>
    </source>
</evidence>
<dbReference type="PANTHER" id="PTHR33172:SF99">
    <property type="entry name" value="COLD INDUCED PROTEIN-LIKE"/>
    <property type="match status" value="1"/>
</dbReference>
<evidence type="ECO:0000256" key="3">
    <source>
        <dbReference type="SAM" id="MobiDB-lite"/>
    </source>
</evidence>
<feature type="compositionally biased region" description="Low complexity" evidence="3">
    <location>
        <begin position="44"/>
        <end position="67"/>
    </location>
</feature>
<keyword evidence="2" id="KW-0539">Nucleus</keyword>
<name>A0A2Z7BRF2_9LAMI</name>